<feature type="transmembrane region" description="Helical" evidence="12">
    <location>
        <begin position="419"/>
        <end position="439"/>
    </location>
</feature>
<evidence type="ECO:0000256" key="1">
    <source>
        <dbReference type="ARBA" id="ARBA00004141"/>
    </source>
</evidence>
<evidence type="ECO:0000256" key="9">
    <source>
        <dbReference type="ARBA" id="ARBA00023136"/>
    </source>
</evidence>
<comment type="similarity">
    <text evidence="2">Belongs to the fungal Na(+)/H(+) exchanger family.</text>
</comment>
<feature type="region of interest" description="Disordered" evidence="11">
    <location>
        <begin position="451"/>
        <end position="491"/>
    </location>
</feature>
<feature type="compositionally biased region" description="Basic and acidic residues" evidence="11">
    <location>
        <begin position="539"/>
        <end position="556"/>
    </location>
</feature>
<feature type="transmembrane region" description="Helical" evidence="12">
    <location>
        <begin position="344"/>
        <end position="366"/>
    </location>
</feature>
<proteinExistence type="inferred from homology"/>
<keyword evidence="10" id="KW-0739">Sodium transport</keyword>
<evidence type="ECO:0000313" key="14">
    <source>
        <dbReference type="EMBL" id="PWN40645.1"/>
    </source>
</evidence>
<feature type="domain" description="Cation/H+ exchanger transmembrane" evidence="13">
    <location>
        <begin position="29"/>
        <end position="435"/>
    </location>
</feature>
<dbReference type="FunFam" id="1.20.1530.20:FF:000015">
    <property type="entry name" value="Na(+)/H(+) antiporter 2"/>
    <property type="match status" value="1"/>
</dbReference>
<evidence type="ECO:0000256" key="8">
    <source>
        <dbReference type="ARBA" id="ARBA00023065"/>
    </source>
</evidence>
<keyword evidence="6 12" id="KW-1133">Transmembrane helix</keyword>
<dbReference type="InterPro" id="IPR004712">
    <property type="entry name" value="Na+/H+_antiporter_fungi"/>
</dbReference>
<accession>A0A316VYT8</accession>
<dbReference type="FunCoup" id="A0A316VYT8">
    <property type="interactions" value="63"/>
</dbReference>
<dbReference type="GO" id="GO:0120029">
    <property type="term" value="P:proton export across plasma membrane"/>
    <property type="evidence" value="ECO:0007669"/>
    <property type="project" value="InterPro"/>
</dbReference>
<keyword evidence="7" id="KW-0915">Sodium</keyword>
<dbReference type="GO" id="GO:0042391">
    <property type="term" value="P:regulation of membrane potential"/>
    <property type="evidence" value="ECO:0007669"/>
    <property type="project" value="InterPro"/>
</dbReference>
<keyword evidence="15" id="KW-1185">Reference proteome</keyword>
<feature type="region of interest" description="Disordered" evidence="11">
    <location>
        <begin position="514"/>
        <end position="605"/>
    </location>
</feature>
<dbReference type="PANTHER" id="PTHR31382:SF1">
    <property type="entry name" value="SODIUM ION_PROTON EXCHANGER (EUROFUNG)"/>
    <property type="match status" value="1"/>
</dbReference>
<keyword evidence="8" id="KW-0406">Ion transport</keyword>
<dbReference type="GO" id="GO:0005886">
    <property type="term" value="C:plasma membrane"/>
    <property type="evidence" value="ECO:0007669"/>
    <property type="project" value="InterPro"/>
</dbReference>
<dbReference type="GO" id="GO:0036376">
    <property type="term" value="P:sodium ion export across plasma membrane"/>
    <property type="evidence" value="ECO:0007669"/>
    <property type="project" value="InterPro"/>
</dbReference>
<reference evidence="14 15" key="1">
    <citation type="journal article" date="2018" name="Mol. Biol. Evol.">
        <title>Broad Genomic Sampling Reveals a Smut Pathogenic Ancestry of the Fungal Clade Ustilaginomycotina.</title>
        <authorList>
            <person name="Kijpornyongpan T."/>
            <person name="Mondo S.J."/>
            <person name="Barry K."/>
            <person name="Sandor L."/>
            <person name="Lee J."/>
            <person name="Lipzen A."/>
            <person name="Pangilinan J."/>
            <person name="LaButti K."/>
            <person name="Hainaut M."/>
            <person name="Henrissat B."/>
            <person name="Grigoriev I.V."/>
            <person name="Spatafora J.W."/>
            <person name="Aime M.C."/>
        </authorList>
    </citation>
    <scope>NUCLEOTIDE SEQUENCE [LARGE SCALE GENOMIC DNA]</scope>
    <source>
        <strain evidence="14 15">MCA 4658</strain>
    </source>
</reference>
<feature type="compositionally biased region" description="Polar residues" evidence="11">
    <location>
        <begin position="451"/>
        <end position="475"/>
    </location>
</feature>
<dbReference type="GeneID" id="37038593"/>
<keyword evidence="9 12" id="KW-0472">Membrane</keyword>
<feature type="compositionally biased region" description="Polar residues" evidence="11">
    <location>
        <begin position="570"/>
        <end position="590"/>
    </location>
</feature>
<evidence type="ECO:0000256" key="3">
    <source>
        <dbReference type="ARBA" id="ARBA00022448"/>
    </source>
</evidence>
<evidence type="ECO:0000256" key="5">
    <source>
        <dbReference type="ARBA" id="ARBA00022692"/>
    </source>
</evidence>
<dbReference type="GO" id="GO:0015385">
    <property type="term" value="F:sodium:proton antiporter activity"/>
    <property type="evidence" value="ECO:0007669"/>
    <property type="project" value="InterPro"/>
</dbReference>
<keyword evidence="5 12" id="KW-0812">Transmembrane</keyword>
<feature type="transmembrane region" description="Helical" evidence="12">
    <location>
        <begin position="15"/>
        <end position="34"/>
    </location>
</feature>
<dbReference type="PANTHER" id="PTHR31382">
    <property type="entry name" value="NA(+)/H(+) ANTIPORTER"/>
    <property type="match status" value="1"/>
</dbReference>
<evidence type="ECO:0000256" key="6">
    <source>
        <dbReference type="ARBA" id="ARBA00022989"/>
    </source>
</evidence>
<dbReference type="EMBL" id="KZ819411">
    <property type="protein sequence ID" value="PWN40645.1"/>
    <property type="molecule type" value="Genomic_DNA"/>
</dbReference>
<feature type="transmembrane region" description="Helical" evidence="12">
    <location>
        <begin position="215"/>
        <end position="237"/>
    </location>
</feature>
<dbReference type="InterPro" id="IPR006153">
    <property type="entry name" value="Cation/H_exchanger_TM"/>
</dbReference>
<keyword evidence="3" id="KW-0813">Transport</keyword>
<gene>
    <name evidence="14" type="ORF">IE81DRAFT_360946</name>
</gene>
<protein>
    <recommendedName>
        <fullName evidence="13">Cation/H+ exchanger transmembrane domain-containing protein</fullName>
    </recommendedName>
</protein>
<dbReference type="STRING" id="1522189.A0A316VYT8"/>
<evidence type="ECO:0000259" key="13">
    <source>
        <dbReference type="Pfam" id="PF00999"/>
    </source>
</evidence>
<feature type="transmembrane region" description="Helical" evidence="12">
    <location>
        <begin position="43"/>
        <end position="61"/>
    </location>
</feature>
<evidence type="ECO:0000256" key="7">
    <source>
        <dbReference type="ARBA" id="ARBA00023053"/>
    </source>
</evidence>
<dbReference type="AlphaFoldDB" id="A0A316VYT8"/>
<dbReference type="RefSeq" id="XP_025367805.1">
    <property type="nucleotide sequence ID" value="XM_025516723.1"/>
</dbReference>
<name>A0A316VYT8_9BASI</name>
<sequence length="691" mass="75133">MAVHVVETDVSNVSIAFAVLGGFIVIYGLGSYVVKEKLYLSEALVATTVGIIVGPYVLNWFDPYSWSSSAERTNEITYQFTRLVIGVQVLFAGISLPAAYLRKEMLSLFTLLGGVMTVAWFVTAGILYALFRPLSYLEALCLAAAVTPTDPVLANSISSGRYAEKHVPQAIRNIIVAESGANDGLGFPFLYLALYLLRRTSVDSGESIGDEIWRWFYSVVIYQILLSCVYGALLGYLGRKTLRWAEAHGYVDKDTFFAYGLGLALFVLGTTGLFGSDDVLACFIAGNSFTWNDWYRIRTREQEMDSWQDNIDALFSTSAFIYIGAIIPWGDYSTGGSSLGIDPWRVVVMAIAVLLVRRLPAVLAMYKIIPAVSELKEALFLGWFGPIGVSAVFYITIALKQLPDDGSRDRLRALYTPVTLFMVFASVLTHGTCIPLAKLGPRIVKRTMSVTKTASRPVSRQPTVAETLNGASSPNLAKPDKGQTLPQKAPPSLISSARSYAFFWEPTSVWRRNGSAHVHTPPRGPLSAAEISGPTQARRQREIEEKQEQAPAHEQDTSQGSPGTLEAAGESTSEASDATENGQQQQQSKAPSRLAHPTPDLTLPISRPASATLAAEKSTSTDAQHVNVPHTWYARAEAALQRELAAEQAEASKETSDGWLRQGLVVEADANHGSETANAAAPSTPGRVRFD</sequence>
<evidence type="ECO:0000313" key="15">
    <source>
        <dbReference type="Proteomes" id="UP000245783"/>
    </source>
</evidence>
<feature type="transmembrane region" description="Helical" evidence="12">
    <location>
        <begin position="378"/>
        <end position="399"/>
    </location>
</feature>
<evidence type="ECO:0000256" key="12">
    <source>
        <dbReference type="SAM" id="Phobius"/>
    </source>
</evidence>
<feature type="transmembrane region" description="Helical" evidence="12">
    <location>
        <begin position="174"/>
        <end position="194"/>
    </location>
</feature>
<organism evidence="14 15">
    <name type="scientific">Ceraceosorus guamensis</name>
    <dbReference type="NCBI Taxonomy" id="1522189"/>
    <lineage>
        <taxon>Eukaryota</taxon>
        <taxon>Fungi</taxon>
        <taxon>Dikarya</taxon>
        <taxon>Basidiomycota</taxon>
        <taxon>Ustilaginomycotina</taxon>
        <taxon>Exobasidiomycetes</taxon>
        <taxon>Ceraceosorales</taxon>
        <taxon>Ceraceosoraceae</taxon>
        <taxon>Ceraceosorus</taxon>
    </lineage>
</organism>
<feature type="transmembrane region" description="Helical" evidence="12">
    <location>
        <begin position="81"/>
        <end position="101"/>
    </location>
</feature>
<evidence type="ECO:0000256" key="2">
    <source>
        <dbReference type="ARBA" id="ARBA00005248"/>
    </source>
</evidence>
<dbReference type="OrthoDB" id="2190219at2759"/>
<evidence type="ECO:0000256" key="10">
    <source>
        <dbReference type="ARBA" id="ARBA00023201"/>
    </source>
</evidence>
<evidence type="ECO:0000256" key="11">
    <source>
        <dbReference type="SAM" id="MobiDB-lite"/>
    </source>
</evidence>
<evidence type="ECO:0000256" key="4">
    <source>
        <dbReference type="ARBA" id="ARBA00022449"/>
    </source>
</evidence>
<feature type="transmembrane region" description="Helical" evidence="12">
    <location>
        <begin position="257"/>
        <end position="290"/>
    </location>
</feature>
<dbReference type="InParanoid" id="A0A316VYT8"/>
<comment type="subcellular location">
    <subcellularLocation>
        <location evidence="1">Membrane</location>
        <topology evidence="1">Multi-pass membrane protein</topology>
    </subcellularLocation>
</comment>
<dbReference type="Proteomes" id="UP000245783">
    <property type="component" value="Unassembled WGS sequence"/>
</dbReference>
<feature type="region of interest" description="Disordered" evidence="11">
    <location>
        <begin position="670"/>
        <end position="691"/>
    </location>
</feature>
<keyword evidence="4" id="KW-0050">Antiport</keyword>
<dbReference type="Pfam" id="PF00999">
    <property type="entry name" value="Na_H_Exchanger"/>
    <property type="match status" value="1"/>
</dbReference>
<feature type="transmembrane region" description="Helical" evidence="12">
    <location>
        <begin position="108"/>
        <end position="131"/>
    </location>
</feature>